<dbReference type="Pfam" id="PF01381">
    <property type="entry name" value="HTH_3"/>
    <property type="match status" value="1"/>
</dbReference>
<dbReference type="PANTHER" id="PTHR46797:SF1">
    <property type="entry name" value="METHYLPHOSPHONATE SYNTHASE"/>
    <property type="match status" value="1"/>
</dbReference>
<dbReference type="PANTHER" id="PTHR46797">
    <property type="entry name" value="HTH-TYPE TRANSCRIPTIONAL REGULATOR"/>
    <property type="match status" value="1"/>
</dbReference>
<protein>
    <recommendedName>
        <fullName evidence="2">HTH cro/C1-type domain-containing protein</fullName>
    </recommendedName>
</protein>
<feature type="domain" description="HTH cro/C1-type" evidence="2">
    <location>
        <begin position="16"/>
        <end position="70"/>
    </location>
</feature>
<gene>
    <name evidence="3" type="ORF">GCM10022383_16920</name>
</gene>
<keyword evidence="4" id="KW-1185">Reference proteome</keyword>
<evidence type="ECO:0000256" key="1">
    <source>
        <dbReference type="ARBA" id="ARBA00023125"/>
    </source>
</evidence>
<dbReference type="SUPFAM" id="SSF47413">
    <property type="entry name" value="lambda repressor-like DNA-binding domains"/>
    <property type="match status" value="1"/>
</dbReference>
<dbReference type="InterPro" id="IPR010982">
    <property type="entry name" value="Lambda_DNA-bd_dom_sf"/>
</dbReference>
<evidence type="ECO:0000313" key="4">
    <source>
        <dbReference type="Proteomes" id="UP001501591"/>
    </source>
</evidence>
<dbReference type="Gene3D" id="1.10.260.40">
    <property type="entry name" value="lambda repressor-like DNA-binding domains"/>
    <property type="match status" value="1"/>
</dbReference>
<dbReference type="SMART" id="SM00530">
    <property type="entry name" value="HTH_XRE"/>
    <property type="match status" value="1"/>
</dbReference>
<reference evidence="4" key="1">
    <citation type="journal article" date="2019" name="Int. J. Syst. Evol. Microbiol.">
        <title>The Global Catalogue of Microorganisms (GCM) 10K type strain sequencing project: providing services to taxonomists for standard genome sequencing and annotation.</title>
        <authorList>
            <consortium name="The Broad Institute Genomics Platform"/>
            <consortium name="The Broad Institute Genome Sequencing Center for Infectious Disease"/>
            <person name="Wu L."/>
            <person name="Ma J."/>
        </authorList>
    </citation>
    <scope>NUCLEOTIDE SEQUENCE [LARGE SCALE GENOMIC DNA]</scope>
    <source>
        <strain evidence="4">JCM 17024</strain>
    </source>
</reference>
<name>A0ABP7N8E9_9MICO</name>
<evidence type="ECO:0000313" key="3">
    <source>
        <dbReference type="EMBL" id="GAA3939582.1"/>
    </source>
</evidence>
<keyword evidence="1" id="KW-0238">DNA-binding</keyword>
<comment type="caution">
    <text evidence="3">The sequence shown here is derived from an EMBL/GenBank/DDBJ whole genome shotgun (WGS) entry which is preliminary data.</text>
</comment>
<dbReference type="InterPro" id="IPR050807">
    <property type="entry name" value="TransReg_Diox_bact_type"/>
</dbReference>
<accession>A0ABP7N8E9</accession>
<dbReference type="Proteomes" id="UP001501591">
    <property type="component" value="Unassembled WGS sequence"/>
</dbReference>
<dbReference type="InterPro" id="IPR001387">
    <property type="entry name" value="Cro/C1-type_HTH"/>
</dbReference>
<dbReference type="RefSeq" id="WP_344819109.1">
    <property type="nucleotide sequence ID" value="NZ_BAABCP010000001.1"/>
</dbReference>
<proteinExistence type="predicted"/>
<sequence>MPRVPSPAAAHIGALVAEARKQRGLTQDDLAHLARIDPSNVRSYEKGRAMMGIPTLIRLADALKVEPGSLLKGVVPELFAPRAVDERRRAG</sequence>
<evidence type="ECO:0000259" key="2">
    <source>
        <dbReference type="PROSITE" id="PS50943"/>
    </source>
</evidence>
<dbReference type="CDD" id="cd00093">
    <property type="entry name" value="HTH_XRE"/>
    <property type="match status" value="1"/>
</dbReference>
<dbReference type="EMBL" id="BAABCP010000001">
    <property type="protein sequence ID" value="GAA3939582.1"/>
    <property type="molecule type" value="Genomic_DNA"/>
</dbReference>
<organism evidence="3 4">
    <name type="scientific">Microbacterium soli</name>
    <dbReference type="NCBI Taxonomy" id="446075"/>
    <lineage>
        <taxon>Bacteria</taxon>
        <taxon>Bacillati</taxon>
        <taxon>Actinomycetota</taxon>
        <taxon>Actinomycetes</taxon>
        <taxon>Micrococcales</taxon>
        <taxon>Microbacteriaceae</taxon>
        <taxon>Microbacterium</taxon>
    </lineage>
</organism>
<dbReference type="PROSITE" id="PS50943">
    <property type="entry name" value="HTH_CROC1"/>
    <property type="match status" value="1"/>
</dbReference>